<reference evidence="4" key="1">
    <citation type="journal article" date="2022" name="Int. J. Syst. Evol. Microbiol.">
        <title>Anaeromyxobacter oryzae sp. nov., Anaeromyxobacter diazotrophicus sp. nov. and Anaeromyxobacter paludicola sp. nov., isolated from paddy soils.</title>
        <authorList>
            <person name="Itoh H."/>
            <person name="Xu Z."/>
            <person name="Mise K."/>
            <person name="Masuda Y."/>
            <person name="Ushijima N."/>
            <person name="Hayakawa C."/>
            <person name="Shiratori Y."/>
            <person name="Senoo K."/>
        </authorList>
    </citation>
    <scope>NUCLEOTIDE SEQUENCE [LARGE SCALE GENOMIC DNA]</scope>
    <source>
        <strain evidence="4">Red630</strain>
    </source>
</reference>
<name>A0ABN6N6Z4_9BACT</name>
<evidence type="ECO:0000313" key="4">
    <source>
        <dbReference type="Proteomes" id="UP001162734"/>
    </source>
</evidence>
<protein>
    <recommendedName>
        <fullName evidence="2">AB hydrolase-1 domain-containing protein</fullName>
    </recommendedName>
</protein>
<dbReference type="PANTHER" id="PTHR10794:SF94">
    <property type="entry name" value="ESTERASE YHET-RELATED"/>
    <property type="match status" value="1"/>
</dbReference>
<dbReference type="EMBL" id="AP025592">
    <property type="protein sequence ID" value="BDG07923.1"/>
    <property type="molecule type" value="Genomic_DNA"/>
</dbReference>
<keyword evidence="4" id="KW-1185">Reference proteome</keyword>
<feature type="domain" description="AB hydrolase-1" evidence="2">
    <location>
        <begin position="56"/>
        <end position="298"/>
    </location>
</feature>
<proteinExistence type="inferred from homology"/>
<dbReference type="PIRSF" id="PIRSF005211">
    <property type="entry name" value="Ab_hydro_YheT"/>
    <property type="match status" value="1"/>
</dbReference>
<evidence type="ECO:0000256" key="1">
    <source>
        <dbReference type="ARBA" id="ARBA00010884"/>
    </source>
</evidence>
<dbReference type="Proteomes" id="UP001162734">
    <property type="component" value="Chromosome"/>
</dbReference>
<dbReference type="PANTHER" id="PTHR10794">
    <property type="entry name" value="ABHYDROLASE DOMAIN-CONTAINING PROTEIN"/>
    <property type="match status" value="1"/>
</dbReference>
<dbReference type="Gene3D" id="3.40.50.1820">
    <property type="entry name" value="alpha/beta hydrolase"/>
    <property type="match status" value="1"/>
</dbReference>
<dbReference type="InterPro" id="IPR050960">
    <property type="entry name" value="AB_hydrolase_4_sf"/>
</dbReference>
<sequence>MTFSPARWLPGPHFQTIWSSLGRRPVRLDSVMERLELADGDFVDVERFAGPSPDAPVLVACHGLEGSSRAVYVRGLVREALSRGLAAAALNFRGCSGEPNRLPRFYHSGDTGDLAALVARLRAERPGRAILLAGFSLGGNVVAKYLAEGGDALPPEVRAGAVISVPFDLARCAAAIDAPGAMQRIYRERFLRMLRAKAAEKARRFPGAADWDAVRRARTFSEFDGRLTAPLHGFASAADYWARSSSGPLLAGVRRPLLALSSIDDPIAPGACLPLAAARANPAVSLRVLPAGGHVGFVGGSPWRPAFWAEAEAARWLAAQAGTPESH</sequence>
<gene>
    <name evidence="3" type="ORF">AMPC_10360</name>
</gene>
<accession>A0ABN6N6Z4</accession>
<dbReference type="InterPro" id="IPR012020">
    <property type="entry name" value="ABHD4"/>
</dbReference>
<comment type="similarity">
    <text evidence="1">Belongs to the AB hydrolase superfamily. AB hydrolase 4 family.</text>
</comment>
<dbReference type="Pfam" id="PF00561">
    <property type="entry name" value="Abhydrolase_1"/>
    <property type="match status" value="1"/>
</dbReference>
<dbReference type="SUPFAM" id="SSF53474">
    <property type="entry name" value="alpha/beta-Hydrolases"/>
    <property type="match status" value="1"/>
</dbReference>
<organism evidence="3 4">
    <name type="scientific">Anaeromyxobacter paludicola</name>
    <dbReference type="NCBI Taxonomy" id="2918171"/>
    <lineage>
        <taxon>Bacteria</taxon>
        <taxon>Pseudomonadati</taxon>
        <taxon>Myxococcota</taxon>
        <taxon>Myxococcia</taxon>
        <taxon>Myxococcales</taxon>
        <taxon>Cystobacterineae</taxon>
        <taxon>Anaeromyxobacteraceae</taxon>
        <taxon>Anaeromyxobacter</taxon>
    </lineage>
</organism>
<evidence type="ECO:0000313" key="3">
    <source>
        <dbReference type="EMBL" id="BDG07923.1"/>
    </source>
</evidence>
<dbReference type="InterPro" id="IPR000073">
    <property type="entry name" value="AB_hydrolase_1"/>
</dbReference>
<dbReference type="InterPro" id="IPR029058">
    <property type="entry name" value="AB_hydrolase_fold"/>
</dbReference>
<evidence type="ECO:0000259" key="2">
    <source>
        <dbReference type="Pfam" id="PF00561"/>
    </source>
</evidence>
<dbReference type="RefSeq" id="WP_248344935.1">
    <property type="nucleotide sequence ID" value="NZ_AP025592.1"/>
</dbReference>